<keyword evidence="3" id="KW-0560">Oxidoreductase</keyword>
<protein>
    <recommendedName>
        <fullName evidence="4">Pyrrolo-quinoline quinone repeat domain-containing protein</fullName>
    </recommendedName>
</protein>
<name>A0A6A6NJP8_HEVBR</name>
<dbReference type="Gene3D" id="2.130.10.10">
    <property type="entry name" value="YVTN repeat-like/Quinoprotein amine dehydrogenase"/>
    <property type="match status" value="1"/>
</dbReference>
<evidence type="ECO:0000259" key="4">
    <source>
        <dbReference type="Pfam" id="PF13360"/>
    </source>
</evidence>
<proteinExistence type="inferred from homology"/>
<dbReference type="SUPFAM" id="SSF50998">
    <property type="entry name" value="Quinoprotein alcohol dehydrogenase-like"/>
    <property type="match status" value="1"/>
</dbReference>
<organism evidence="5 6">
    <name type="scientific">Hevea brasiliensis</name>
    <name type="common">Para rubber tree</name>
    <name type="synonym">Siphonia brasiliensis</name>
    <dbReference type="NCBI Taxonomy" id="3981"/>
    <lineage>
        <taxon>Eukaryota</taxon>
        <taxon>Viridiplantae</taxon>
        <taxon>Streptophyta</taxon>
        <taxon>Embryophyta</taxon>
        <taxon>Tracheophyta</taxon>
        <taxon>Spermatophyta</taxon>
        <taxon>Magnoliopsida</taxon>
        <taxon>eudicotyledons</taxon>
        <taxon>Gunneridae</taxon>
        <taxon>Pentapetalae</taxon>
        <taxon>rosids</taxon>
        <taxon>fabids</taxon>
        <taxon>Malpighiales</taxon>
        <taxon>Euphorbiaceae</taxon>
        <taxon>Crotonoideae</taxon>
        <taxon>Micrandreae</taxon>
        <taxon>Hevea</taxon>
    </lineage>
</organism>
<dbReference type="AlphaFoldDB" id="A0A6A6NJP8"/>
<dbReference type="GO" id="GO:0016491">
    <property type="term" value="F:oxidoreductase activity"/>
    <property type="evidence" value="ECO:0007669"/>
    <property type="project" value="UniProtKB-KW"/>
</dbReference>
<dbReference type="PANTHER" id="PTHR32303:SF18">
    <property type="entry name" value="POLYVINYLALCOHOL DEHYDROGENASE-LIKE"/>
    <property type="match status" value="1"/>
</dbReference>
<dbReference type="SMART" id="SM00564">
    <property type="entry name" value="PQQ"/>
    <property type="match status" value="2"/>
</dbReference>
<comment type="similarity">
    <text evidence="2">Belongs to the bacterial PQQ dehydrogenase family.</text>
</comment>
<evidence type="ECO:0000256" key="3">
    <source>
        <dbReference type="ARBA" id="ARBA00023002"/>
    </source>
</evidence>
<evidence type="ECO:0000313" key="6">
    <source>
        <dbReference type="Proteomes" id="UP000467840"/>
    </source>
</evidence>
<comment type="caution">
    <text evidence="5">The sequence shown here is derived from an EMBL/GenBank/DDBJ whole genome shotgun (WGS) entry which is preliminary data.</text>
</comment>
<dbReference type="PANTHER" id="PTHR32303">
    <property type="entry name" value="QUINOPROTEIN ALCOHOL DEHYDROGENASE (CYTOCHROME C)"/>
    <property type="match status" value="1"/>
</dbReference>
<dbReference type="InterPro" id="IPR018391">
    <property type="entry name" value="PQQ_b-propeller_rpt"/>
</dbReference>
<accession>A0A6A6NJP8</accession>
<evidence type="ECO:0000256" key="2">
    <source>
        <dbReference type="ARBA" id="ARBA00008156"/>
    </source>
</evidence>
<gene>
    <name evidence="5" type="ORF">GH714_027849</name>
</gene>
<dbReference type="InterPro" id="IPR011047">
    <property type="entry name" value="Quinoprotein_ADH-like_sf"/>
</dbReference>
<sequence>MGSCPAIDVIRRLVFVATGNLYTAPANVTECQEAQNNRTTKPTQPDQCIGPDINFNSILALEIDMGKLQGPGGLEGGGQWGAARDGMTVYTNIANSNGERFTLALSNQTTTAGAWVALDGESGQILWSTAYPSNDTVHGPVMVVNDLHFAGSVAPNGPVYAMDTRTGNILWSYNSDATVYGGVSSSYGCIYFGNGYSVGLAARFHPTLASGTSLYAFCVV</sequence>
<reference evidence="5 6" key="1">
    <citation type="journal article" date="2020" name="Mol. Plant">
        <title>The Chromosome-Based Rubber Tree Genome Provides New Insights into Spurge Genome Evolution and Rubber Biosynthesis.</title>
        <authorList>
            <person name="Liu J."/>
            <person name="Shi C."/>
            <person name="Shi C.C."/>
            <person name="Li W."/>
            <person name="Zhang Q.J."/>
            <person name="Zhang Y."/>
            <person name="Li K."/>
            <person name="Lu H.F."/>
            <person name="Shi C."/>
            <person name="Zhu S.T."/>
            <person name="Xiao Z.Y."/>
            <person name="Nan H."/>
            <person name="Yue Y."/>
            <person name="Zhu X.G."/>
            <person name="Wu Y."/>
            <person name="Hong X.N."/>
            <person name="Fan G.Y."/>
            <person name="Tong Y."/>
            <person name="Zhang D."/>
            <person name="Mao C.L."/>
            <person name="Liu Y.L."/>
            <person name="Hao S.J."/>
            <person name="Liu W.Q."/>
            <person name="Lv M.Q."/>
            <person name="Zhang H.B."/>
            <person name="Liu Y."/>
            <person name="Hu-Tang G.R."/>
            <person name="Wang J.P."/>
            <person name="Wang J.H."/>
            <person name="Sun Y.H."/>
            <person name="Ni S.B."/>
            <person name="Chen W.B."/>
            <person name="Zhang X.C."/>
            <person name="Jiao Y.N."/>
            <person name="Eichler E.E."/>
            <person name="Li G.H."/>
            <person name="Liu X."/>
            <person name="Gao L.Z."/>
        </authorList>
    </citation>
    <scope>NUCLEOTIDE SEQUENCE [LARGE SCALE GENOMIC DNA]</scope>
    <source>
        <strain evidence="6">cv. GT1</strain>
        <tissue evidence="5">Leaf</tissue>
    </source>
</reference>
<dbReference type="InterPro" id="IPR002372">
    <property type="entry name" value="PQQ_rpt_dom"/>
</dbReference>
<dbReference type="Pfam" id="PF13360">
    <property type="entry name" value="PQQ_2"/>
    <property type="match status" value="1"/>
</dbReference>
<dbReference type="Proteomes" id="UP000467840">
    <property type="component" value="Chromosome 5"/>
</dbReference>
<dbReference type="InterPro" id="IPR015943">
    <property type="entry name" value="WD40/YVTN_repeat-like_dom_sf"/>
</dbReference>
<feature type="domain" description="Pyrrolo-quinoline quinone repeat" evidence="4">
    <location>
        <begin position="109"/>
        <end position="185"/>
    </location>
</feature>
<keyword evidence="6" id="KW-1185">Reference proteome</keyword>
<evidence type="ECO:0000313" key="5">
    <source>
        <dbReference type="EMBL" id="KAF2325415.1"/>
    </source>
</evidence>
<evidence type="ECO:0000256" key="1">
    <source>
        <dbReference type="ARBA" id="ARBA00001931"/>
    </source>
</evidence>
<dbReference type="EMBL" id="JAAGAX010000001">
    <property type="protein sequence ID" value="KAF2325415.1"/>
    <property type="molecule type" value="Genomic_DNA"/>
</dbReference>
<comment type="cofactor">
    <cofactor evidence="1">
        <name>pyrroloquinoline quinone</name>
        <dbReference type="ChEBI" id="CHEBI:58442"/>
    </cofactor>
</comment>